<keyword evidence="2" id="KW-1185">Reference proteome</keyword>
<evidence type="ECO:0000313" key="1">
    <source>
        <dbReference type="EMBL" id="CAK5020466.1"/>
    </source>
</evidence>
<dbReference type="EMBL" id="CAVMJV010000003">
    <property type="protein sequence ID" value="CAK5020466.1"/>
    <property type="molecule type" value="Genomic_DNA"/>
</dbReference>
<dbReference type="Proteomes" id="UP001497535">
    <property type="component" value="Unassembled WGS sequence"/>
</dbReference>
<reference evidence="1" key="1">
    <citation type="submission" date="2023-11" db="EMBL/GenBank/DDBJ databases">
        <authorList>
            <person name="Poullet M."/>
        </authorList>
    </citation>
    <scope>NUCLEOTIDE SEQUENCE</scope>
    <source>
        <strain evidence="1">E1834</strain>
    </source>
</reference>
<comment type="caution">
    <text evidence="1">The sequence shown here is derived from an EMBL/GenBank/DDBJ whole genome shotgun (WGS) entry which is preliminary data.</text>
</comment>
<proteinExistence type="predicted"/>
<evidence type="ECO:0000313" key="2">
    <source>
        <dbReference type="Proteomes" id="UP001497535"/>
    </source>
</evidence>
<gene>
    <name evidence="1" type="ORF">MENTE1834_LOCUS4446</name>
</gene>
<accession>A0ACB0XWH5</accession>
<protein>
    <submittedName>
        <fullName evidence="1">Uncharacterized protein</fullName>
    </submittedName>
</protein>
<sequence>MNFRLFIFYGKFCYFRGTSKGRIEIRDYPKNNRYNQNCPFCCKYCPIITRAWILIFHTGKNDRYLNMYFWK</sequence>
<organism evidence="1 2">
    <name type="scientific">Meloidogyne enterolobii</name>
    <name type="common">Root-knot nematode worm</name>
    <name type="synonym">Meloidogyne mayaguensis</name>
    <dbReference type="NCBI Taxonomy" id="390850"/>
    <lineage>
        <taxon>Eukaryota</taxon>
        <taxon>Metazoa</taxon>
        <taxon>Ecdysozoa</taxon>
        <taxon>Nematoda</taxon>
        <taxon>Chromadorea</taxon>
        <taxon>Rhabditida</taxon>
        <taxon>Tylenchina</taxon>
        <taxon>Tylenchomorpha</taxon>
        <taxon>Tylenchoidea</taxon>
        <taxon>Meloidogynidae</taxon>
        <taxon>Meloidogyninae</taxon>
        <taxon>Meloidogyne</taxon>
    </lineage>
</organism>
<name>A0ACB0XWH5_MELEN</name>